<protein>
    <submittedName>
        <fullName evidence="1">Retrovirus Pol polyprotein from type-1 retrotransposable element R2</fullName>
    </submittedName>
</protein>
<accession>A0A504Z1Q8</accession>
<dbReference type="AlphaFoldDB" id="A0A504Z1Q8"/>
<evidence type="ECO:0000313" key="2">
    <source>
        <dbReference type="Proteomes" id="UP000316759"/>
    </source>
</evidence>
<gene>
    <name evidence="1" type="ORF">FGIG_04690</name>
</gene>
<dbReference type="Proteomes" id="UP000316759">
    <property type="component" value="Unassembled WGS sequence"/>
</dbReference>
<reference evidence="1 2" key="1">
    <citation type="submission" date="2019-04" db="EMBL/GenBank/DDBJ databases">
        <title>Annotation for the trematode Fasciola gigantica.</title>
        <authorList>
            <person name="Choi Y.-J."/>
        </authorList>
    </citation>
    <scope>NUCLEOTIDE SEQUENCE [LARGE SCALE GENOMIC DNA]</scope>
    <source>
        <strain evidence="1">Uganda_cow_1</strain>
    </source>
</reference>
<sequence>MWAGASPVASSSQTISQVPIAVQGVYIQSKEQAADAWKNCLHGLLDGEHISCQQFTAPSDPWITSPTGRFPRYFIHKIKLRCHLLSTKTRRTRGQRSAGNILCRGGCGQPEYLSHILQSCGITHDARCRRNDDVANLFLRRLLRTGFICYNEPRIPLPTNFCKPDVIAV</sequence>
<name>A0A504Z1Q8_FASGI</name>
<comment type="caution">
    <text evidence="1">The sequence shown here is derived from an EMBL/GenBank/DDBJ whole genome shotgun (WGS) entry which is preliminary data.</text>
</comment>
<keyword evidence="2" id="KW-1185">Reference proteome</keyword>
<evidence type="ECO:0000313" key="1">
    <source>
        <dbReference type="EMBL" id="TPP66656.1"/>
    </source>
</evidence>
<organism evidence="1 2">
    <name type="scientific">Fasciola gigantica</name>
    <name type="common">Giant liver fluke</name>
    <dbReference type="NCBI Taxonomy" id="46835"/>
    <lineage>
        <taxon>Eukaryota</taxon>
        <taxon>Metazoa</taxon>
        <taxon>Spiralia</taxon>
        <taxon>Lophotrochozoa</taxon>
        <taxon>Platyhelminthes</taxon>
        <taxon>Trematoda</taxon>
        <taxon>Digenea</taxon>
        <taxon>Plagiorchiida</taxon>
        <taxon>Echinostomata</taxon>
        <taxon>Echinostomatoidea</taxon>
        <taxon>Fasciolidae</taxon>
        <taxon>Fasciola</taxon>
    </lineage>
</organism>
<dbReference type="EMBL" id="SUNJ01001563">
    <property type="protein sequence ID" value="TPP66656.1"/>
    <property type="molecule type" value="Genomic_DNA"/>
</dbReference>
<proteinExistence type="predicted"/>
<dbReference type="OrthoDB" id="6253936at2759"/>